<name>A0A2N1MB02_9GLOM</name>
<organism evidence="1 2">
    <name type="scientific">Rhizophagus irregularis</name>
    <dbReference type="NCBI Taxonomy" id="588596"/>
    <lineage>
        <taxon>Eukaryota</taxon>
        <taxon>Fungi</taxon>
        <taxon>Fungi incertae sedis</taxon>
        <taxon>Mucoromycota</taxon>
        <taxon>Glomeromycotina</taxon>
        <taxon>Glomeromycetes</taxon>
        <taxon>Glomerales</taxon>
        <taxon>Glomeraceae</taxon>
        <taxon>Rhizophagus</taxon>
    </lineage>
</organism>
<gene>
    <name evidence="1" type="ORF">RhiirC2_795718</name>
</gene>
<proteinExistence type="predicted"/>
<dbReference type="EMBL" id="LLXL01003362">
    <property type="protein sequence ID" value="PKK58821.1"/>
    <property type="molecule type" value="Genomic_DNA"/>
</dbReference>
<dbReference type="AlphaFoldDB" id="A0A2N1MB02"/>
<evidence type="ECO:0000313" key="2">
    <source>
        <dbReference type="Proteomes" id="UP000233469"/>
    </source>
</evidence>
<comment type="caution">
    <text evidence="1">The sequence shown here is derived from an EMBL/GenBank/DDBJ whole genome shotgun (WGS) entry which is preliminary data.</text>
</comment>
<evidence type="ECO:0000313" key="1">
    <source>
        <dbReference type="EMBL" id="PKK58821.1"/>
    </source>
</evidence>
<protein>
    <submittedName>
        <fullName evidence="1">Uncharacterized protein</fullName>
    </submittedName>
</protein>
<accession>A0A2N1MB02</accession>
<sequence length="114" mass="13694">MSTLCDHETPEIWYSCIRDLFRKILEKNLEILSKNEYITICEKFYKGDKVSAQPTNYIIYCNVCDSLVFISGGNYSAYLYYDNHLKRCIFENIILNEYARNKIFKFIDKRKFQI</sequence>
<dbReference type="Proteomes" id="UP000233469">
    <property type="component" value="Unassembled WGS sequence"/>
</dbReference>
<reference evidence="1 2" key="2">
    <citation type="submission" date="2017-10" db="EMBL/GenBank/DDBJ databases">
        <title>Extensive intraspecific genome diversity in a model arbuscular mycorrhizal fungus.</title>
        <authorList>
            <person name="Chen E.C.H."/>
            <person name="Morin E."/>
            <person name="Baudet D."/>
            <person name="Noel J."/>
            <person name="Ndikumana S."/>
            <person name="Charron P."/>
            <person name="St-Onge C."/>
            <person name="Giorgi J."/>
            <person name="Grigoriev I.V."/>
            <person name="Roux C."/>
            <person name="Martin F.M."/>
            <person name="Corradi N."/>
        </authorList>
    </citation>
    <scope>NUCLEOTIDE SEQUENCE [LARGE SCALE GENOMIC DNA]</scope>
    <source>
        <strain evidence="1 2">C2</strain>
    </source>
</reference>
<reference evidence="1 2" key="1">
    <citation type="submission" date="2016-04" db="EMBL/GenBank/DDBJ databases">
        <title>Genome analyses suggest a sexual origin of heterokaryosis in a supposedly ancient asexual fungus.</title>
        <authorList>
            <person name="Ropars J."/>
            <person name="Sedzielewska K."/>
            <person name="Noel J."/>
            <person name="Charron P."/>
            <person name="Farinelli L."/>
            <person name="Marton T."/>
            <person name="Kruger M."/>
            <person name="Pelin A."/>
            <person name="Brachmann A."/>
            <person name="Corradi N."/>
        </authorList>
    </citation>
    <scope>NUCLEOTIDE SEQUENCE [LARGE SCALE GENOMIC DNA]</scope>
    <source>
        <strain evidence="1 2">C2</strain>
    </source>
</reference>